<sequence length="275" mass="30530">MRVTVIGGGTMGSGIAEVFAQFGHDVILSDISDSILRKSELAINASLKKLSEKGIIKEPERVSERILYDTNFTAYDSEFYVEAVIEKPEIKSEVLHKIKNQNAIVATNTSSISITMLSKYAPNPKKFIGMHFFNPPVIMKLIEVVSGYDTDGDTIKRVMDISKSLGKTPVMVKDFPGFISNRVLMALIREAIISLEEGISDAAGIDTIMKLGMNHPMGPLELSDFIGNDVVYDILNVLYNDLGYERFKPPVTLRNMVYAGKLGRKTGEGFYKYDK</sequence>
<dbReference type="EMBL" id="LKBG01000189">
    <property type="protein sequence ID" value="KQB34915.1"/>
    <property type="molecule type" value="Genomic_DNA"/>
</dbReference>
<feature type="binding site" evidence="3">
    <location>
        <position position="91"/>
    </location>
    <ligand>
        <name>NAD(+)</name>
        <dbReference type="ChEBI" id="CHEBI:57540"/>
    </ligand>
</feature>
<evidence type="ECO:0000313" key="8">
    <source>
        <dbReference type="Proteomes" id="UP000050320"/>
    </source>
</evidence>
<evidence type="ECO:0000259" key="5">
    <source>
        <dbReference type="Pfam" id="PF02737"/>
    </source>
</evidence>
<dbReference type="GO" id="GO:0006631">
    <property type="term" value="P:fatty acid metabolic process"/>
    <property type="evidence" value="ECO:0007669"/>
    <property type="project" value="InterPro"/>
</dbReference>
<protein>
    <submittedName>
        <fullName evidence="6">3-hydroxybutyryl-CoA dehydrogenase</fullName>
    </submittedName>
</protein>
<feature type="binding site" evidence="3">
    <location>
        <begin position="7"/>
        <end position="12"/>
    </location>
    <ligand>
        <name>NAD(+)</name>
        <dbReference type="ChEBI" id="CHEBI:57540"/>
    </ligand>
</feature>
<dbReference type="InterPro" id="IPR006176">
    <property type="entry name" value="3-OHacyl-CoA_DH_NAD-bd"/>
</dbReference>
<keyword evidence="8" id="KW-1185">Reference proteome</keyword>
<dbReference type="Pfam" id="PF02737">
    <property type="entry name" value="3HCDH_N"/>
    <property type="match status" value="1"/>
</dbReference>
<evidence type="ECO:0000313" key="7">
    <source>
        <dbReference type="EMBL" id="KQB34915.1"/>
    </source>
</evidence>
<dbReference type="Gene3D" id="1.10.1040.10">
    <property type="entry name" value="N-(1-d-carboxylethyl)-l-norvaline Dehydrogenase, domain 2"/>
    <property type="match status" value="1"/>
</dbReference>
<feature type="binding site" evidence="3">
    <location>
        <position position="265"/>
    </location>
    <ligand>
        <name>NAD(+)</name>
        <dbReference type="ChEBI" id="CHEBI:57540"/>
    </ligand>
</feature>
<dbReference type="GeneID" id="84222586"/>
<reference evidence="7 8" key="2">
    <citation type="submission" date="2015-09" db="EMBL/GenBank/DDBJ databases">
        <title>Heavy metals and arsenic resistance mechanisms in polyextremophilic archaea of the family Ferroplasmaceae.</title>
        <authorList>
            <person name="Bulaev A.G."/>
            <person name="Kanygina A.V."/>
        </authorList>
    </citation>
    <scope>NUCLEOTIDE SEQUENCE [LARGE SCALE GENOMIC DNA]</scope>
    <source>
        <strain evidence="7 8">VT</strain>
    </source>
</reference>
<proteinExistence type="predicted"/>
<dbReference type="InterPro" id="IPR013328">
    <property type="entry name" value="6PGD_dom2"/>
</dbReference>
<dbReference type="GO" id="GO:0016616">
    <property type="term" value="F:oxidoreductase activity, acting on the CH-OH group of donors, NAD or NADP as acceptor"/>
    <property type="evidence" value="ECO:0007669"/>
    <property type="project" value="InterPro"/>
</dbReference>
<evidence type="ECO:0000256" key="3">
    <source>
        <dbReference type="PIRSR" id="PIRSR000105-2"/>
    </source>
</evidence>
<dbReference type="AlphaFoldDB" id="A0A0N8PQF0"/>
<keyword evidence="3" id="KW-0520">NAD</keyword>
<dbReference type="OrthoDB" id="51300at2157"/>
<organism evidence="6 9">
    <name type="scientific">Acidiplasma aeolicum</name>
    <dbReference type="NCBI Taxonomy" id="507754"/>
    <lineage>
        <taxon>Archaea</taxon>
        <taxon>Methanobacteriati</taxon>
        <taxon>Thermoplasmatota</taxon>
        <taxon>Thermoplasmata</taxon>
        <taxon>Thermoplasmatales</taxon>
        <taxon>Ferroplasmaceae</taxon>
        <taxon>Acidiplasma</taxon>
    </lineage>
</organism>
<comment type="caution">
    <text evidence="6">The sequence shown here is derived from an EMBL/GenBank/DDBJ whole genome shotgun (WGS) entry which is preliminary data.</text>
</comment>
<dbReference type="InterPro" id="IPR022694">
    <property type="entry name" value="3-OHacyl-CoA_DH"/>
</dbReference>
<dbReference type="Pfam" id="PF00725">
    <property type="entry name" value="3HCDH"/>
    <property type="match status" value="1"/>
</dbReference>
<dbReference type="PIRSF" id="PIRSF000105">
    <property type="entry name" value="HCDH"/>
    <property type="match status" value="1"/>
</dbReference>
<dbReference type="RefSeq" id="WP_048101430.1">
    <property type="nucleotide sequence ID" value="NZ_JBBYJF010000038.1"/>
</dbReference>
<dbReference type="PANTHER" id="PTHR48075">
    <property type="entry name" value="3-HYDROXYACYL-COA DEHYDROGENASE FAMILY PROTEIN"/>
    <property type="match status" value="1"/>
</dbReference>
<evidence type="ECO:0000259" key="4">
    <source>
        <dbReference type="Pfam" id="PF00725"/>
    </source>
</evidence>
<feature type="site" description="Important for catalytic activity" evidence="2">
    <location>
        <position position="131"/>
    </location>
</feature>
<dbReference type="PANTHER" id="PTHR48075:SF5">
    <property type="entry name" value="3-HYDROXYBUTYRYL-COA DEHYDROGENASE"/>
    <property type="match status" value="1"/>
</dbReference>
<evidence type="ECO:0000313" key="6">
    <source>
        <dbReference type="EMBL" id="KPV46941.1"/>
    </source>
</evidence>
<dbReference type="InterPro" id="IPR008927">
    <property type="entry name" value="6-PGluconate_DH-like_C_sf"/>
</dbReference>
<dbReference type="InterPro" id="IPR006108">
    <property type="entry name" value="3HC_DH_C"/>
</dbReference>
<dbReference type="SUPFAM" id="SSF48179">
    <property type="entry name" value="6-phosphogluconate dehydrogenase C-terminal domain-like"/>
    <property type="match status" value="1"/>
</dbReference>
<feature type="domain" description="3-hydroxyacyl-CoA dehydrogenase NAD binding" evidence="5">
    <location>
        <begin position="3"/>
        <end position="174"/>
    </location>
</feature>
<dbReference type="Proteomes" id="UP000050320">
    <property type="component" value="Unassembled WGS sequence"/>
</dbReference>
<feature type="binding site" evidence="3">
    <location>
        <position position="86"/>
    </location>
    <ligand>
        <name>NAD(+)</name>
        <dbReference type="ChEBI" id="CHEBI:57540"/>
    </ligand>
</feature>
<feature type="domain" description="3-hydroxyacyl-CoA dehydrogenase C-terminal" evidence="4">
    <location>
        <begin position="177"/>
        <end position="273"/>
    </location>
</feature>
<evidence type="ECO:0000256" key="1">
    <source>
        <dbReference type="ARBA" id="ARBA00023002"/>
    </source>
</evidence>
<name>A0A0N8PQF0_9ARCH</name>
<dbReference type="GO" id="GO:0070403">
    <property type="term" value="F:NAD+ binding"/>
    <property type="evidence" value="ECO:0007669"/>
    <property type="project" value="InterPro"/>
</dbReference>
<feature type="binding site" evidence="3">
    <location>
        <position position="134"/>
    </location>
    <ligand>
        <name>NAD(+)</name>
        <dbReference type="ChEBI" id="CHEBI:57540"/>
    </ligand>
</feature>
<dbReference type="InterPro" id="IPR036291">
    <property type="entry name" value="NAD(P)-bd_dom_sf"/>
</dbReference>
<evidence type="ECO:0000313" key="9">
    <source>
        <dbReference type="Proteomes" id="UP000050515"/>
    </source>
</evidence>
<dbReference type="EMBL" id="LJCQ01000159">
    <property type="protein sequence ID" value="KPV46941.1"/>
    <property type="molecule type" value="Genomic_DNA"/>
</dbReference>
<dbReference type="Gene3D" id="3.40.50.720">
    <property type="entry name" value="NAD(P)-binding Rossmann-like Domain"/>
    <property type="match status" value="1"/>
</dbReference>
<keyword evidence="1" id="KW-0560">Oxidoreductase</keyword>
<evidence type="ECO:0000256" key="2">
    <source>
        <dbReference type="PIRSR" id="PIRSR000105-1"/>
    </source>
</evidence>
<dbReference type="Proteomes" id="UP000050515">
    <property type="component" value="Unassembled WGS sequence"/>
</dbReference>
<gene>
    <name evidence="7" type="ORF">AOG54_03485</name>
    <name evidence="6" type="ORF">SE19_03260</name>
</gene>
<feature type="binding site" evidence="3">
    <location>
        <position position="110"/>
    </location>
    <ligand>
        <name>NAD(+)</name>
        <dbReference type="ChEBI" id="CHEBI:57540"/>
    </ligand>
</feature>
<dbReference type="SUPFAM" id="SSF51735">
    <property type="entry name" value="NAD(P)-binding Rossmann-fold domains"/>
    <property type="match status" value="1"/>
</dbReference>
<feature type="binding site" evidence="3">
    <location>
        <position position="30"/>
    </location>
    <ligand>
        <name>NAD(+)</name>
        <dbReference type="ChEBI" id="CHEBI:57540"/>
    </ligand>
</feature>
<dbReference type="PATRIC" id="fig|507754.4.peg.957"/>
<reference evidence="6 9" key="1">
    <citation type="submission" date="2015-09" db="EMBL/GenBank/DDBJ databases">
        <title>Draft genome sequence of Acidiplasma aeolicum DSM 18409.</title>
        <authorList>
            <person name="Hemp J."/>
        </authorList>
    </citation>
    <scope>NUCLEOTIDE SEQUENCE [LARGE SCALE GENOMIC DNA]</scope>
    <source>
        <strain evidence="6 9">V</strain>
    </source>
</reference>
<accession>A0A0N8PQF0</accession>